<dbReference type="RefSeq" id="WP_317136740.1">
    <property type="nucleotide sequence ID" value="NZ_CP043875.1"/>
</dbReference>
<evidence type="ECO:0000256" key="1">
    <source>
        <dbReference type="PROSITE-ProRule" id="PRU00339"/>
    </source>
</evidence>
<gene>
    <name evidence="2" type="ORF">F1737_00030</name>
</gene>
<dbReference type="Gene3D" id="1.25.40.10">
    <property type="entry name" value="Tetratricopeptide repeat domain"/>
    <property type="match status" value="1"/>
</dbReference>
<dbReference type="InterPro" id="IPR011990">
    <property type="entry name" value="TPR-like_helical_dom_sf"/>
</dbReference>
<accession>A0AA97FBT8</accession>
<dbReference type="Pfam" id="PF00515">
    <property type="entry name" value="TPR_1"/>
    <property type="match status" value="1"/>
</dbReference>
<dbReference type="PROSITE" id="PS50005">
    <property type="entry name" value="TPR"/>
    <property type="match status" value="1"/>
</dbReference>
<organism evidence="2 3">
    <name type="scientific">Methanochimaera problematica</name>
    <dbReference type="NCBI Taxonomy" id="2609417"/>
    <lineage>
        <taxon>Archaea</taxon>
        <taxon>Methanobacteriati</taxon>
        <taxon>Methanobacteriota</taxon>
        <taxon>Stenosarchaea group</taxon>
        <taxon>Methanomicrobia</taxon>
        <taxon>Methanomicrobiales</taxon>
        <taxon>Methanomicrobiaceae</taxon>
        <taxon>Methanochimaera</taxon>
    </lineage>
</organism>
<dbReference type="EMBL" id="CP043875">
    <property type="protein sequence ID" value="WOF15173.1"/>
    <property type="molecule type" value="Genomic_DNA"/>
</dbReference>
<evidence type="ECO:0000313" key="3">
    <source>
        <dbReference type="Proteomes" id="UP001301797"/>
    </source>
</evidence>
<dbReference type="InterPro" id="IPR019734">
    <property type="entry name" value="TPR_rpt"/>
</dbReference>
<dbReference type="AlphaFoldDB" id="A0AA97FBT8"/>
<keyword evidence="3" id="KW-1185">Reference proteome</keyword>
<sequence>MKTPLEQAEEWVKKGNAHDLLSQLKEALAAYKRAIEIDPGDTDAEERMKTMLFIVCQKKRKT</sequence>
<keyword evidence="1" id="KW-0802">TPR repeat</keyword>
<reference evidence="2 3" key="1">
    <citation type="submission" date="2019-09" db="EMBL/GenBank/DDBJ databases">
        <title>The complete genome of Methanoplanus sp. FWC-SCC4.</title>
        <authorList>
            <person name="Chen S.-C."/>
            <person name="Zhou Y.-Z."/>
            <person name="Lai M.-C."/>
        </authorList>
    </citation>
    <scope>NUCLEOTIDE SEQUENCE [LARGE SCALE GENOMIC DNA]</scope>
    <source>
        <strain evidence="2 3">FWC-SCC4</strain>
    </source>
</reference>
<dbReference type="SUPFAM" id="SSF48452">
    <property type="entry name" value="TPR-like"/>
    <property type="match status" value="1"/>
</dbReference>
<name>A0AA97FBT8_9EURY</name>
<feature type="repeat" description="TPR" evidence="1">
    <location>
        <begin position="8"/>
        <end position="41"/>
    </location>
</feature>
<protein>
    <submittedName>
        <fullName evidence="2">Tetratricopeptide repeat protein</fullName>
    </submittedName>
</protein>
<dbReference type="KEGG" id="mefw:F1737_00030"/>
<dbReference type="GeneID" id="85228508"/>
<evidence type="ECO:0000313" key="2">
    <source>
        <dbReference type="EMBL" id="WOF15173.1"/>
    </source>
</evidence>
<proteinExistence type="predicted"/>
<dbReference type="SMART" id="SM00028">
    <property type="entry name" value="TPR"/>
    <property type="match status" value="1"/>
</dbReference>
<dbReference type="Proteomes" id="UP001301797">
    <property type="component" value="Chromosome"/>
</dbReference>